<evidence type="ECO:0000313" key="3">
    <source>
        <dbReference type="Proteomes" id="UP000005952"/>
    </source>
</evidence>
<keyword evidence="1" id="KW-1133">Transmembrane helix</keyword>
<protein>
    <submittedName>
        <fullName evidence="2">Uncharacterized protein</fullName>
    </submittedName>
</protein>
<dbReference type="EMBL" id="CP005587">
    <property type="protein sequence ID" value="AGK58568.1"/>
    <property type="molecule type" value="Genomic_DNA"/>
</dbReference>
<dbReference type="AlphaFoldDB" id="N0B6E7"/>
<feature type="transmembrane region" description="Helical" evidence="1">
    <location>
        <begin position="46"/>
        <end position="69"/>
    </location>
</feature>
<name>N0B6E7_9HYPH</name>
<keyword evidence="1" id="KW-0472">Membrane</keyword>
<evidence type="ECO:0000256" key="1">
    <source>
        <dbReference type="SAM" id="Phobius"/>
    </source>
</evidence>
<proteinExistence type="predicted"/>
<dbReference type="RefSeq" id="WP_015598591.1">
    <property type="nucleotide sequence ID" value="NC_021172.1"/>
</dbReference>
<dbReference type="OrthoDB" id="9825333at2"/>
<reference evidence="2 3" key="1">
    <citation type="journal article" date="2013" name="Genome Announc.">
        <title>Genome sequences for three denitrifying bacterial strains isolated from a uranium- and nitrate-contaminated subsurface environment.</title>
        <authorList>
            <person name="Venkatramanan R."/>
            <person name="Prakash O."/>
            <person name="Woyke T."/>
            <person name="Chain P."/>
            <person name="Goodwin L.A."/>
            <person name="Watson D."/>
            <person name="Brooks S."/>
            <person name="Kostka J.E."/>
            <person name="Green S.J."/>
        </authorList>
    </citation>
    <scope>NUCLEOTIDE SEQUENCE [LARGE SCALE GENOMIC DNA]</scope>
    <source>
        <strain evidence="2 3">1NES1</strain>
    </source>
</reference>
<dbReference type="Proteomes" id="UP000005952">
    <property type="component" value="Chromosome"/>
</dbReference>
<keyword evidence="3" id="KW-1185">Reference proteome</keyword>
<sequence length="195" mass="21309">MGNLGAWLWKKFTEATVNLIITSGITSFAITLWAATRSSAPDMTSLGWLIVGVLLAFAIVILFGLAGWARQKWGRTNAPPSTAAAATPLATMLRIQTYSDARLPTRRQQENIWRWYTLSNRIRGRDANGTETDIAIQFFVFLVFETPVAVGQVLVSSPDMQLPSHEVKDSGPRHAIIVFNGGVSAGEIEVRVAPP</sequence>
<accession>N0B6E7</accession>
<dbReference type="HOGENOM" id="CLU_1394695_0_0_5"/>
<keyword evidence="1" id="KW-0812">Transmembrane</keyword>
<evidence type="ECO:0000313" key="2">
    <source>
        <dbReference type="EMBL" id="AGK58568.1"/>
    </source>
</evidence>
<gene>
    <name evidence="2" type="ORF">HYPDE_34483</name>
</gene>
<organism evidence="2 3">
    <name type="scientific">Hyphomicrobium denitrificans 1NES1</name>
    <dbReference type="NCBI Taxonomy" id="670307"/>
    <lineage>
        <taxon>Bacteria</taxon>
        <taxon>Pseudomonadati</taxon>
        <taxon>Pseudomonadota</taxon>
        <taxon>Alphaproteobacteria</taxon>
        <taxon>Hyphomicrobiales</taxon>
        <taxon>Hyphomicrobiaceae</taxon>
        <taxon>Hyphomicrobium</taxon>
    </lineage>
</organism>
<dbReference type="KEGG" id="hdt:HYPDE_34483"/>
<feature type="transmembrane region" description="Helical" evidence="1">
    <location>
        <begin position="12"/>
        <end position="34"/>
    </location>
</feature>